<name>A0A1C3MX79_9ACTN</name>
<dbReference type="STRING" id="307121.GA0070620_0393"/>
<dbReference type="AlphaFoldDB" id="A0A1C3MX79"/>
<dbReference type="OrthoDB" id="3394624at2"/>
<evidence type="ECO:0000313" key="1">
    <source>
        <dbReference type="EMBL" id="SBV24928.1"/>
    </source>
</evidence>
<evidence type="ECO:0008006" key="3">
    <source>
        <dbReference type="Google" id="ProtNLM"/>
    </source>
</evidence>
<protein>
    <recommendedName>
        <fullName evidence="3">Small integral membrane protein</fullName>
    </recommendedName>
</protein>
<dbReference type="RefSeq" id="WP_091587947.1">
    <property type="nucleotide sequence ID" value="NZ_JBHRWG010000002.1"/>
</dbReference>
<sequence length="59" mass="6188">MNKLIGAVFGLALGFALAFGSFGQMVIVALFGAIGFAVAKVVAREIDLSPYVQGRRSNQ</sequence>
<gene>
    <name evidence="1" type="ORF">GA0070620_0393</name>
</gene>
<reference evidence="2" key="1">
    <citation type="submission" date="2016-06" db="EMBL/GenBank/DDBJ databases">
        <authorList>
            <person name="Varghese N."/>
        </authorList>
    </citation>
    <scope>NUCLEOTIDE SEQUENCE [LARGE SCALE GENOMIC DNA]</scope>
    <source>
        <strain evidence="2">DSM 45344</strain>
    </source>
</reference>
<evidence type="ECO:0000313" key="2">
    <source>
        <dbReference type="Proteomes" id="UP000199393"/>
    </source>
</evidence>
<keyword evidence="2" id="KW-1185">Reference proteome</keyword>
<dbReference type="Proteomes" id="UP000199393">
    <property type="component" value="Chromosome I"/>
</dbReference>
<dbReference type="EMBL" id="LT598496">
    <property type="protein sequence ID" value="SBV24928.1"/>
    <property type="molecule type" value="Genomic_DNA"/>
</dbReference>
<accession>A0A1C3MX79</accession>
<organism evidence="1 2">
    <name type="scientific">Micromonospora krabiensis</name>
    <dbReference type="NCBI Taxonomy" id="307121"/>
    <lineage>
        <taxon>Bacteria</taxon>
        <taxon>Bacillati</taxon>
        <taxon>Actinomycetota</taxon>
        <taxon>Actinomycetes</taxon>
        <taxon>Micromonosporales</taxon>
        <taxon>Micromonosporaceae</taxon>
        <taxon>Micromonospora</taxon>
    </lineage>
</organism>
<proteinExistence type="predicted"/>